<comment type="subcellular location">
    <subcellularLocation>
        <location evidence="1">Secreted</location>
    </subcellularLocation>
</comment>
<feature type="domain" description="Calcineurin-like phosphoesterase" evidence="7">
    <location>
        <begin position="145"/>
        <end position="361"/>
    </location>
</feature>
<name>A0A7M6DNB7_9CNID</name>
<keyword evidence="3" id="KW-0964">Secreted</keyword>
<comment type="subunit">
    <text evidence="2">Homodimer.</text>
</comment>
<evidence type="ECO:0000259" key="7">
    <source>
        <dbReference type="Pfam" id="PF00149"/>
    </source>
</evidence>
<evidence type="ECO:0000256" key="4">
    <source>
        <dbReference type="ARBA" id="ARBA00022729"/>
    </source>
</evidence>
<evidence type="ECO:0000259" key="9">
    <source>
        <dbReference type="Pfam" id="PF16656"/>
    </source>
</evidence>
<keyword evidence="11" id="KW-1185">Reference proteome</keyword>
<comment type="similarity">
    <text evidence="6">Belongs to the metallophosphoesterase superfamily. Purple acid phosphatase family.</text>
</comment>
<evidence type="ECO:0000256" key="5">
    <source>
        <dbReference type="ARBA" id="ARBA00023180"/>
    </source>
</evidence>
<reference evidence="10" key="1">
    <citation type="submission" date="2021-01" db="UniProtKB">
        <authorList>
            <consortium name="EnsemblMetazoa"/>
        </authorList>
    </citation>
    <scope>IDENTIFICATION</scope>
</reference>
<feature type="domain" description="Purple acid phosphatase N-terminal" evidence="9">
    <location>
        <begin position="33"/>
        <end position="134"/>
    </location>
</feature>
<organism evidence="10 11">
    <name type="scientific">Clytia hemisphaerica</name>
    <dbReference type="NCBI Taxonomy" id="252671"/>
    <lineage>
        <taxon>Eukaryota</taxon>
        <taxon>Metazoa</taxon>
        <taxon>Cnidaria</taxon>
        <taxon>Hydrozoa</taxon>
        <taxon>Hydroidolina</taxon>
        <taxon>Leptothecata</taxon>
        <taxon>Obeliida</taxon>
        <taxon>Clytiidae</taxon>
        <taxon>Clytia</taxon>
    </lineage>
</organism>
<evidence type="ECO:0000256" key="2">
    <source>
        <dbReference type="ARBA" id="ARBA00011738"/>
    </source>
</evidence>
<dbReference type="Pfam" id="PF00149">
    <property type="entry name" value="Metallophos"/>
    <property type="match status" value="1"/>
</dbReference>
<protein>
    <recommendedName>
        <fullName evidence="6">Purple acid phosphatase</fullName>
        <ecNumber evidence="6">3.1.3.2</ecNumber>
    </recommendedName>
</protein>
<evidence type="ECO:0000259" key="8">
    <source>
        <dbReference type="Pfam" id="PF14008"/>
    </source>
</evidence>
<dbReference type="InterPro" id="IPR004843">
    <property type="entry name" value="Calcineurin-like_PHP"/>
</dbReference>
<sequence>MRTNCGFRYYRDSTTLVAISNTVKFNNGGPMAPLHGHIAVTNDPTQMRVMWNSAYVSGAVVKYGLTKDLKMSNTNVKASTYQAWDMCAPPANTTGFWDPGYQYDVLLTGLLPNRRYYYAYGSGEYMSDIANFTTPLAAGNRSSFKFIVYGDMGVHPFPEGVTTAKLVRQEIEENDVRFVYHHGDISYARGYGYIWDQWFYLVQPYATLIPYMLGVGNHEQDHMNGHQNDPSKQPNFHPDWFNGHTDSGGECGLPMSRRFHMPENGLGLWWYSFDYGMVHMVMLSTEHDFQPGSNQYKWLENDLKNVDRKKTPFVLIGGHRAMYCSNQIEGDYIVATHMQEAFEDLLYTYKVDLALWAHYHLYERTCKVYKNKCVDDGVTHIVVGSAGKEKDSDSWYPDKQWSVFRIADYGYGRITVANETHMLYEFVQNRIDTVIDSVWITK</sequence>
<dbReference type="InterPro" id="IPR025733">
    <property type="entry name" value="PAPs_C"/>
</dbReference>
<evidence type="ECO:0000313" key="10">
    <source>
        <dbReference type="EnsemblMetazoa" id="CLYHEMP017645.1"/>
    </source>
</evidence>
<evidence type="ECO:0000256" key="6">
    <source>
        <dbReference type="RuleBase" id="RU361203"/>
    </source>
</evidence>
<dbReference type="SUPFAM" id="SSF56300">
    <property type="entry name" value="Metallo-dependent phosphatases"/>
    <property type="match status" value="1"/>
</dbReference>
<dbReference type="SUPFAM" id="SSF49363">
    <property type="entry name" value="Purple acid phosphatase, N-terminal domain"/>
    <property type="match status" value="1"/>
</dbReference>
<dbReference type="Gene3D" id="3.60.21.10">
    <property type="match status" value="1"/>
</dbReference>
<comment type="catalytic activity">
    <reaction evidence="6">
        <text>a phosphate monoester + H2O = an alcohol + phosphate</text>
        <dbReference type="Rhea" id="RHEA:15017"/>
        <dbReference type="ChEBI" id="CHEBI:15377"/>
        <dbReference type="ChEBI" id="CHEBI:30879"/>
        <dbReference type="ChEBI" id="CHEBI:43474"/>
        <dbReference type="ChEBI" id="CHEBI:67140"/>
        <dbReference type="EC" id="3.1.3.2"/>
    </reaction>
</comment>
<dbReference type="AlphaFoldDB" id="A0A7M6DNB7"/>
<dbReference type="InterPro" id="IPR029052">
    <property type="entry name" value="Metallo-depent_PP-like"/>
</dbReference>
<dbReference type="Gene3D" id="2.60.40.380">
    <property type="entry name" value="Purple acid phosphatase-like, N-terminal"/>
    <property type="match status" value="1"/>
</dbReference>
<evidence type="ECO:0000256" key="3">
    <source>
        <dbReference type="ARBA" id="ARBA00022525"/>
    </source>
</evidence>
<dbReference type="Pfam" id="PF14008">
    <property type="entry name" value="Metallophos_C"/>
    <property type="match status" value="1"/>
</dbReference>
<dbReference type="Proteomes" id="UP000594262">
    <property type="component" value="Unplaced"/>
</dbReference>
<dbReference type="GO" id="GO:0005576">
    <property type="term" value="C:extracellular region"/>
    <property type="evidence" value="ECO:0007669"/>
    <property type="project" value="UniProtKB-SubCell"/>
</dbReference>
<dbReference type="InterPro" id="IPR015914">
    <property type="entry name" value="PAPs_N"/>
</dbReference>
<dbReference type="InterPro" id="IPR041792">
    <property type="entry name" value="MPP_PAP"/>
</dbReference>
<dbReference type="InterPro" id="IPR008963">
    <property type="entry name" value="Purple_acid_Pase-like_N"/>
</dbReference>
<evidence type="ECO:0000256" key="1">
    <source>
        <dbReference type="ARBA" id="ARBA00004613"/>
    </source>
</evidence>
<dbReference type="Pfam" id="PF16656">
    <property type="entry name" value="Pur_ac_phosph_N"/>
    <property type="match status" value="1"/>
</dbReference>
<keyword evidence="5" id="KW-0325">Glycoprotein</keyword>
<proteinExistence type="inferred from homology"/>
<keyword evidence="4" id="KW-0732">Signal</keyword>
<accession>A0A7M6DNB7</accession>
<feature type="domain" description="Purple acid phosphatase C-terminal" evidence="8">
    <location>
        <begin position="378"/>
        <end position="437"/>
    </location>
</feature>
<dbReference type="PANTHER" id="PTHR45778">
    <property type="entry name" value="PURPLE ACID PHOSPHATASE-RELATED"/>
    <property type="match status" value="1"/>
</dbReference>
<dbReference type="OrthoDB" id="45007at2759"/>
<dbReference type="GO" id="GO:0046872">
    <property type="term" value="F:metal ion binding"/>
    <property type="evidence" value="ECO:0007669"/>
    <property type="project" value="InterPro"/>
</dbReference>
<dbReference type="GO" id="GO:0003993">
    <property type="term" value="F:acid phosphatase activity"/>
    <property type="evidence" value="ECO:0007669"/>
    <property type="project" value="UniProtKB-EC"/>
</dbReference>
<dbReference type="CDD" id="cd00839">
    <property type="entry name" value="MPP_PAPs"/>
    <property type="match status" value="1"/>
</dbReference>
<keyword evidence="6" id="KW-0378">Hydrolase</keyword>
<evidence type="ECO:0000313" key="11">
    <source>
        <dbReference type="Proteomes" id="UP000594262"/>
    </source>
</evidence>
<dbReference type="EnsemblMetazoa" id="CLYHEMT017645.1">
    <property type="protein sequence ID" value="CLYHEMP017645.1"/>
    <property type="gene ID" value="CLYHEMG017645"/>
</dbReference>
<dbReference type="PANTHER" id="PTHR45778:SF7">
    <property type="entry name" value="PURPLE ACID PHOSPHATASE"/>
    <property type="match status" value="1"/>
</dbReference>
<dbReference type="EC" id="3.1.3.2" evidence="6"/>